<dbReference type="GO" id="GO:0046872">
    <property type="term" value="F:metal ion binding"/>
    <property type="evidence" value="ECO:0007669"/>
    <property type="project" value="UniProtKB-KW"/>
</dbReference>
<sequence length="147" mass="16483">MATLREIDVKYRFKEVDCGIVGQAMTTPINVAKAFDYLKHETKELFVVVNLTSQHEINCFEVVGLGTVDTCSLRVAEVLRSAILLNMPAVVLIHNHPSGNPIPSEADKRITKRIVEAAEVFDIKVLDHVVIGLDNHISIRERHPELF</sequence>
<proteinExistence type="predicted"/>
<organism evidence="7 8">
    <name type="scientific">Bowmanella pacifica</name>
    <dbReference type="NCBI Taxonomy" id="502051"/>
    <lineage>
        <taxon>Bacteria</taxon>
        <taxon>Pseudomonadati</taxon>
        <taxon>Pseudomonadota</taxon>
        <taxon>Gammaproteobacteria</taxon>
        <taxon>Alteromonadales</taxon>
        <taxon>Alteromonadaceae</taxon>
        <taxon>Bowmanella</taxon>
    </lineage>
</organism>
<keyword evidence="3" id="KW-0378">Hydrolase</keyword>
<evidence type="ECO:0000313" key="7">
    <source>
        <dbReference type="EMBL" id="GGO65355.1"/>
    </source>
</evidence>
<evidence type="ECO:0000259" key="6">
    <source>
        <dbReference type="PROSITE" id="PS50249"/>
    </source>
</evidence>
<dbReference type="CDD" id="cd08071">
    <property type="entry name" value="MPN_DUF2466"/>
    <property type="match status" value="1"/>
</dbReference>
<dbReference type="EMBL" id="BMLS01000001">
    <property type="protein sequence ID" value="GGO65355.1"/>
    <property type="molecule type" value="Genomic_DNA"/>
</dbReference>
<dbReference type="InterPro" id="IPR020891">
    <property type="entry name" value="UPF0758_CS"/>
</dbReference>
<dbReference type="AlphaFoldDB" id="A0A917YT71"/>
<evidence type="ECO:0000256" key="3">
    <source>
        <dbReference type="ARBA" id="ARBA00022801"/>
    </source>
</evidence>
<reference evidence="7" key="2">
    <citation type="submission" date="2020-09" db="EMBL/GenBank/DDBJ databases">
        <authorList>
            <person name="Sun Q."/>
            <person name="Zhou Y."/>
        </authorList>
    </citation>
    <scope>NUCLEOTIDE SEQUENCE</scope>
    <source>
        <strain evidence="7">CGMCC 1.7086</strain>
    </source>
</reference>
<evidence type="ECO:0000256" key="2">
    <source>
        <dbReference type="ARBA" id="ARBA00022723"/>
    </source>
</evidence>
<accession>A0A917YT71</accession>
<dbReference type="RefSeq" id="WP_188690324.1">
    <property type="nucleotide sequence ID" value="NZ_BMLS01000001.1"/>
</dbReference>
<dbReference type="PROSITE" id="PS50249">
    <property type="entry name" value="MPN"/>
    <property type="match status" value="1"/>
</dbReference>
<dbReference type="GO" id="GO:0006508">
    <property type="term" value="P:proteolysis"/>
    <property type="evidence" value="ECO:0007669"/>
    <property type="project" value="UniProtKB-KW"/>
</dbReference>
<dbReference type="SUPFAM" id="SSF102712">
    <property type="entry name" value="JAB1/MPN domain"/>
    <property type="match status" value="1"/>
</dbReference>
<keyword evidence="4" id="KW-0862">Zinc</keyword>
<dbReference type="InterPro" id="IPR025657">
    <property type="entry name" value="RadC_JAB"/>
</dbReference>
<keyword evidence="1" id="KW-0645">Protease</keyword>
<dbReference type="Pfam" id="PF04002">
    <property type="entry name" value="RadC"/>
    <property type="match status" value="1"/>
</dbReference>
<protein>
    <submittedName>
        <fullName evidence="7">DNA repair protein RadC</fullName>
    </submittedName>
</protein>
<dbReference type="InterPro" id="IPR001405">
    <property type="entry name" value="UPF0758"/>
</dbReference>
<dbReference type="PROSITE" id="PS01302">
    <property type="entry name" value="UPF0758"/>
    <property type="match status" value="1"/>
</dbReference>
<evidence type="ECO:0000256" key="4">
    <source>
        <dbReference type="ARBA" id="ARBA00022833"/>
    </source>
</evidence>
<evidence type="ECO:0000313" key="8">
    <source>
        <dbReference type="Proteomes" id="UP000606935"/>
    </source>
</evidence>
<keyword evidence="2" id="KW-0479">Metal-binding</keyword>
<feature type="domain" description="MPN" evidence="6">
    <location>
        <begin position="24"/>
        <end position="147"/>
    </location>
</feature>
<dbReference type="InterPro" id="IPR037518">
    <property type="entry name" value="MPN"/>
</dbReference>
<dbReference type="Gene3D" id="3.40.140.10">
    <property type="entry name" value="Cytidine Deaminase, domain 2"/>
    <property type="match status" value="1"/>
</dbReference>
<keyword evidence="8" id="KW-1185">Reference proteome</keyword>
<dbReference type="GO" id="GO:0008237">
    <property type="term" value="F:metallopeptidase activity"/>
    <property type="evidence" value="ECO:0007669"/>
    <property type="project" value="UniProtKB-KW"/>
</dbReference>
<evidence type="ECO:0000256" key="5">
    <source>
        <dbReference type="ARBA" id="ARBA00023049"/>
    </source>
</evidence>
<gene>
    <name evidence="7" type="ORF">GCM10010982_06970</name>
</gene>
<comment type="caution">
    <text evidence="7">The sequence shown here is derived from an EMBL/GenBank/DDBJ whole genome shotgun (WGS) entry which is preliminary data.</text>
</comment>
<dbReference type="Proteomes" id="UP000606935">
    <property type="component" value="Unassembled WGS sequence"/>
</dbReference>
<dbReference type="PANTHER" id="PTHR30471">
    <property type="entry name" value="DNA REPAIR PROTEIN RADC"/>
    <property type="match status" value="1"/>
</dbReference>
<keyword evidence="5" id="KW-0482">Metalloprotease</keyword>
<evidence type="ECO:0000256" key="1">
    <source>
        <dbReference type="ARBA" id="ARBA00022670"/>
    </source>
</evidence>
<reference evidence="7" key="1">
    <citation type="journal article" date="2014" name="Int. J. Syst. Evol. Microbiol.">
        <title>Complete genome sequence of Corynebacterium casei LMG S-19264T (=DSM 44701T), isolated from a smear-ripened cheese.</title>
        <authorList>
            <consortium name="US DOE Joint Genome Institute (JGI-PGF)"/>
            <person name="Walter F."/>
            <person name="Albersmeier A."/>
            <person name="Kalinowski J."/>
            <person name="Ruckert C."/>
        </authorList>
    </citation>
    <scope>NUCLEOTIDE SEQUENCE</scope>
    <source>
        <strain evidence="7">CGMCC 1.7086</strain>
    </source>
</reference>
<name>A0A917YT71_9ALTE</name>
<dbReference type="PANTHER" id="PTHR30471:SF3">
    <property type="entry name" value="UPF0758 PROTEIN YEES-RELATED"/>
    <property type="match status" value="1"/>
</dbReference>